<dbReference type="NCBIfam" id="NF037982">
    <property type="entry name" value="Nramp_1"/>
    <property type="match status" value="1"/>
</dbReference>
<evidence type="ECO:0000313" key="8">
    <source>
        <dbReference type="Proteomes" id="UP000050517"/>
    </source>
</evidence>
<dbReference type="PATRIC" id="fig|1544416.3.peg.1722"/>
<dbReference type="InterPro" id="IPR001046">
    <property type="entry name" value="NRAMP_fam"/>
</dbReference>
<feature type="transmembrane region" description="Helical" evidence="6">
    <location>
        <begin position="49"/>
        <end position="73"/>
    </location>
</feature>
<comment type="caution">
    <text evidence="7">The sequence shown here is derived from an EMBL/GenBank/DDBJ whole genome shotgun (WGS) entry which is preliminary data.</text>
</comment>
<feature type="transmembrane region" description="Helical" evidence="6">
    <location>
        <begin position="348"/>
        <end position="373"/>
    </location>
</feature>
<evidence type="ECO:0000256" key="6">
    <source>
        <dbReference type="SAM" id="Phobius"/>
    </source>
</evidence>
<keyword evidence="8" id="KW-1185">Reference proteome</keyword>
<dbReference type="EMBL" id="LKST01000003">
    <property type="protein sequence ID" value="KQB83652.1"/>
    <property type="molecule type" value="Genomic_DNA"/>
</dbReference>
<keyword evidence="5 6" id="KW-0472">Membrane</keyword>
<dbReference type="Pfam" id="PF01566">
    <property type="entry name" value="Nramp"/>
    <property type="match status" value="1"/>
</dbReference>
<comment type="subcellular location">
    <subcellularLocation>
        <location evidence="1">Membrane</location>
        <topology evidence="1">Multi-pass membrane protein</topology>
    </subcellularLocation>
</comment>
<feature type="transmembrane region" description="Helical" evidence="6">
    <location>
        <begin position="155"/>
        <end position="175"/>
    </location>
</feature>
<reference evidence="7 8" key="1">
    <citation type="submission" date="2015-10" db="EMBL/GenBank/DDBJ databases">
        <title>Corynebacteirum lowii and Corynebacterium oculi species nova, derived from human clinical disease and and emended description of Corynebacterium mastiditis.</title>
        <authorList>
            <person name="Bernard K."/>
            <person name="Pacheco A.L."/>
            <person name="Mcdougall C."/>
            <person name="Burtx T."/>
            <person name="Weibe D."/>
            <person name="Tyler S."/>
            <person name="Olson A.B."/>
            <person name="Cnockaert M."/>
            <person name="Eguchi H."/>
            <person name="Kuwahara T."/>
            <person name="Nakayama-Imaohji H."/>
            <person name="Boudewijins M."/>
            <person name="Van Hoecke F."/>
            <person name="Bernier A.-M."/>
            <person name="Vandamme P."/>
        </authorList>
    </citation>
    <scope>NUCLEOTIDE SEQUENCE [LARGE SCALE GENOMIC DNA]</scope>
    <source>
        <strain evidence="7 8">NML 130210</strain>
    </source>
</reference>
<dbReference type="PRINTS" id="PR00447">
    <property type="entry name" value="NATRESASSCMP"/>
</dbReference>
<gene>
    <name evidence="7" type="primary">mntH</name>
    <name evidence="7" type="ORF">Cocul_01724</name>
</gene>
<evidence type="ECO:0000256" key="4">
    <source>
        <dbReference type="ARBA" id="ARBA00022989"/>
    </source>
</evidence>
<evidence type="ECO:0000256" key="3">
    <source>
        <dbReference type="ARBA" id="ARBA00022692"/>
    </source>
</evidence>
<dbReference type="AlphaFoldDB" id="A0A0Q0UBN0"/>
<evidence type="ECO:0000256" key="2">
    <source>
        <dbReference type="ARBA" id="ARBA00022448"/>
    </source>
</evidence>
<dbReference type="GO" id="GO:0015086">
    <property type="term" value="F:cadmium ion transmembrane transporter activity"/>
    <property type="evidence" value="ECO:0007669"/>
    <property type="project" value="TreeGrafter"/>
</dbReference>
<feature type="transmembrane region" description="Helical" evidence="6">
    <location>
        <begin position="323"/>
        <end position="342"/>
    </location>
</feature>
<feature type="transmembrane region" description="Helical" evidence="6">
    <location>
        <begin position="126"/>
        <end position="143"/>
    </location>
</feature>
<evidence type="ECO:0000313" key="7">
    <source>
        <dbReference type="EMBL" id="KQB83652.1"/>
    </source>
</evidence>
<dbReference type="GO" id="GO:0005384">
    <property type="term" value="F:manganese ion transmembrane transporter activity"/>
    <property type="evidence" value="ECO:0007669"/>
    <property type="project" value="TreeGrafter"/>
</dbReference>
<dbReference type="NCBIfam" id="TIGR01197">
    <property type="entry name" value="nramp"/>
    <property type="match status" value="1"/>
</dbReference>
<keyword evidence="4 6" id="KW-1133">Transmembrane helix</keyword>
<name>A0A0Q0UBN0_9CORY</name>
<keyword evidence="2" id="KW-0813">Transport</keyword>
<evidence type="ECO:0000256" key="5">
    <source>
        <dbReference type="ARBA" id="ARBA00023136"/>
    </source>
</evidence>
<dbReference type="STRING" id="1544416.Cocul_01724"/>
<protein>
    <submittedName>
        <fullName evidence="7">Divalent metal cation transporter MntH</fullName>
    </submittedName>
</protein>
<dbReference type="Proteomes" id="UP000050517">
    <property type="component" value="Unassembled WGS sequence"/>
</dbReference>
<dbReference type="NCBIfam" id="NF001923">
    <property type="entry name" value="PRK00701.1"/>
    <property type="match status" value="1"/>
</dbReference>
<dbReference type="GO" id="GO:0005886">
    <property type="term" value="C:plasma membrane"/>
    <property type="evidence" value="ECO:0007669"/>
    <property type="project" value="TreeGrafter"/>
</dbReference>
<dbReference type="PANTHER" id="PTHR11706">
    <property type="entry name" value="SOLUTE CARRIER PROTEIN FAMILY 11 MEMBER"/>
    <property type="match status" value="1"/>
</dbReference>
<dbReference type="GO" id="GO:0034755">
    <property type="term" value="P:iron ion transmembrane transport"/>
    <property type="evidence" value="ECO:0007669"/>
    <property type="project" value="TreeGrafter"/>
</dbReference>
<accession>A0A0Q0UBN0</accession>
<keyword evidence="3 6" id="KW-0812">Transmembrane</keyword>
<sequence>MVTTSVDKPARPQPRLTSLLGPAFVAAIAYVDPGNVAANLSAGAEYGYLLLWVLVLANLMAALVQYLSAKLALVTGRSLTAELAERLPRTPRWLYWGQAEIIVAATDIAEVIGGAVALHLLFGTPLLLSGLIVSAVSLTMLILQGGRTQRSFEAVIVGFLAIITIGFVSGLFVSGLDLGSMAEGLVPRFQGTPTILLAASMLGATVMPHAIYLHSGLVRDHRFRPEGEHGMRRHLRATKIDVGLALSVAGSVNIAMLCLAAQALRGVEGTDTIEGAHQAVTQHLGTGIGVIFAIGLLASGLASTSVGCYAGDMVMRDLLKFRVPLVARRCITLIPALIILVSGAEPTWALVLSQVVLSIGIPFALIPLAWLTARSRVMGRWANPTPLNIAAAVVCAAIVALNIALIWLTLTGQA</sequence>
<organism evidence="7 8">
    <name type="scientific">Corynebacterium oculi</name>
    <dbReference type="NCBI Taxonomy" id="1544416"/>
    <lineage>
        <taxon>Bacteria</taxon>
        <taxon>Bacillati</taxon>
        <taxon>Actinomycetota</taxon>
        <taxon>Actinomycetes</taxon>
        <taxon>Mycobacteriales</taxon>
        <taxon>Corynebacteriaceae</taxon>
        <taxon>Corynebacterium</taxon>
    </lineage>
</organism>
<feature type="transmembrane region" description="Helical" evidence="6">
    <location>
        <begin position="284"/>
        <end position="311"/>
    </location>
</feature>
<evidence type="ECO:0000256" key="1">
    <source>
        <dbReference type="ARBA" id="ARBA00004141"/>
    </source>
</evidence>
<proteinExistence type="predicted"/>
<feature type="transmembrane region" description="Helical" evidence="6">
    <location>
        <begin position="195"/>
        <end position="214"/>
    </location>
</feature>
<dbReference type="PANTHER" id="PTHR11706:SF33">
    <property type="entry name" value="NATURAL RESISTANCE-ASSOCIATED MACROPHAGE PROTEIN 2"/>
    <property type="match status" value="1"/>
</dbReference>
<feature type="transmembrane region" description="Helical" evidence="6">
    <location>
        <begin position="242"/>
        <end position="264"/>
    </location>
</feature>
<feature type="transmembrane region" description="Helical" evidence="6">
    <location>
        <begin position="385"/>
        <end position="410"/>
    </location>
</feature>